<dbReference type="PANTHER" id="PTHR22589">
    <property type="entry name" value="CARNITINE O-ACYLTRANSFERASE"/>
    <property type="match status" value="1"/>
</dbReference>
<evidence type="ECO:0000256" key="2">
    <source>
        <dbReference type="ARBA" id="ARBA00022679"/>
    </source>
</evidence>
<evidence type="ECO:0000259" key="5">
    <source>
        <dbReference type="Pfam" id="PF00755"/>
    </source>
</evidence>
<dbReference type="GO" id="GO:0008458">
    <property type="term" value="F:carnitine O-octanoyltransferase activity"/>
    <property type="evidence" value="ECO:0007669"/>
    <property type="project" value="TreeGrafter"/>
</dbReference>
<keyword evidence="8" id="KW-1185">Reference proteome</keyword>
<dbReference type="Proteomes" id="UP000663852">
    <property type="component" value="Unassembled WGS sequence"/>
</dbReference>
<name>A0A814DRL8_ADIRI</name>
<gene>
    <name evidence="7" type="ORF">EDS130_LOCUS13080</name>
    <name evidence="6" type="ORF">XAT740_LOCUS11007</name>
</gene>
<keyword evidence="3" id="KW-0012">Acyltransferase</keyword>
<dbReference type="AlphaFoldDB" id="A0A814DRL8"/>
<keyword evidence="2" id="KW-0808">Transferase</keyword>
<dbReference type="SUPFAM" id="SSF52777">
    <property type="entry name" value="CoA-dependent acyltransferases"/>
    <property type="match status" value="2"/>
</dbReference>
<dbReference type="InterPro" id="IPR000542">
    <property type="entry name" value="Carn_acyl_trans"/>
</dbReference>
<dbReference type="InterPro" id="IPR023213">
    <property type="entry name" value="CAT-like_dom_sf"/>
</dbReference>
<protein>
    <recommendedName>
        <fullName evidence="5">Choline/carnitine acyltransferase domain-containing protein</fullName>
    </recommendedName>
</protein>
<dbReference type="PANTHER" id="PTHR22589:SF67">
    <property type="entry name" value="PEROXISOMAL CARNITINE O-OCTANOYLTRANSFERASE"/>
    <property type="match status" value="1"/>
</dbReference>
<dbReference type="GO" id="GO:0005777">
    <property type="term" value="C:peroxisome"/>
    <property type="evidence" value="ECO:0007669"/>
    <property type="project" value="TreeGrafter"/>
</dbReference>
<dbReference type="OrthoDB" id="240216at2759"/>
<feature type="active site" description="Proton acceptor" evidence="4">
    <location>
        <position position="313"/>
    </location>
</feature>
<sequence>MKKTFEYDNNLPSLPLPTLEHTLERYLDSVQAVVDENDYAKTKEIVEQFAKGVGRELHEQLKARSKAQNERNWLAKWWDEEIYLKWRLPIAPTINMIGFSCLIPSKADSQLERTCVHMHACALVFQTIREERYPISYMGKHPLTMYQYKHYFNTCRIPHRECDQLSTRFRTVSEDENLPPTHVVVIRNGLIYTFDLYQSGELLSPPEILQRLEDIMERSEHKSGLGLGALTALPRDDWADARDHLCHLDERNRRNLQTIEQALGVYAFDNENVKNLTEVAGIGMLKNPQSRWFDRSMLYVVTRDGLIVTNSDHSAHEGIIPLQIGDLIQQHIDSLEQRTSWSVSAIPYDQRAVQELIFIYDDLITTSIDRAINLFNRSAANIDLLVVNVTECSKDDIKQYVRMHPDTFFQLCLQLAYFKTHNYKPAATYETASTRKFFRGRTETLRTCTLEVLAWCRAMTNQYDRYTDKDRRKLFHLAAKRHQELMSEASENQGCDRHLFGLSMIAYLTGQPFELSKDPSWTKSGGGGNFILSTSCIGFSTTAGGTMAMCWNGYGVFYRFGKEATTFVVTAYRNCPETNVQILTDSIKHTLIEVKNSFMTSNL</sequence>
<dbReference type="InterPro" id="IPR039551">
    <property type="entry name" value="Cho/carn_acyl_trans"/>
</dbReference>
<evidence type="ECO:0000313" key="7">
    <source>
        <dbReference type="EMBL" id="CAF0965104.1"/>
    </source>
</evidence>
<dbReference type="EMBL" id="CAJNOJ010000051">
    <property type="protein sequence ID" value="CAF0965104.1"/>
    <property type="molecule type" value="Genomic_DNA"/>
</dbReference>
<accession>A0A814DRL8</accession>
<evidence type="ECO:0000313" key="8">
    <source>
        <dbReference type="Proteomes" id="UP000663828"/>
    </source>
</evidence>
<comment type="caution">
    <text evidence="6">The sequence shown here is derived from an EMBL/GenBank/DDBJ whole genome shotgun (WGS) entry which is preliminary data.</text>
</comment>
<evidence type="ECO:0000256" key="3">
    <source>
        <dbReference type="ARBA" id="ARBA00023315"/>
    </source>
</evidence>
<dbReference type="Gene3D" id="3.30.559.10">
    <property type="entry name" value="Chloramphenicol acetyltransferase-like domain"/>
    <property type="match status" value="1"/>
</dbReference>
<evidence type="ECO:0000256" key="1">
    <source>
        <dbReference type="ARBA" id="ARBA00005232"/>
    </source>
</evidence>
<dbReference type="EMBL" id="CAJNOR010000596">
    <property type="protein sequence ID" value="CAF0957629.1"/>
    <property type="molecule type" value="Genomic_DNA"/>
</dbReference>
<reference evidence="6" key="1">
    <citation type="submission" date="2021-02" db="EMBL/GenBank/DDBJ databases">
        <authorList>
            <person name="Nowell W R."/>
        </authorList>
    </citation>
    <scope>NUCLEOTIDE SEQUENCE</scope>
</reference>
<evidence type="ECO:0000313" key="6">
    <source>
        <dbReference type="EMBL" id="CAF0957629.1"/>
    </source>
</evidence>
<comment type="similarity">
    <text evidence="1">Belongs to the carnitine/choline acetyltransferase family.</text>
</comment>
<dbReference type="InterPro" id="IPR042231">
    <property type="entry name" value="Cho/carn_acyl_trans_2"/>
</dbReference>
<organism evidence="6 8">
    <name type="scientific">Adineta ricciae</name>
    <name type="common">Rotifer</name>
    <dbReference type="NCBI Taxonomy" id="249248"/>
    <lineage>
        <taxon>Eukaryota</taxon>
        <taxon>Metazoa</taxon>
        <taxon>Spiralia</taxon>
        <taxon>Gnathifera</taxon>
        <taxon>Rotifera</taxon>
        <taxon>Eurotatoria</taxon>
        <taxon>Bdelloidea</taxon>
        <taxon>Adinetida</taxon>
        <taxon>Adinetidae</taxon>
        <taxon>Adineta</taxon>
    </lineage>
</organism>
<dbReference type="Gene3D" id="3.30.559.70">
    <property type="entry name" value="Choline/Carnitine o-acyltransferase, domain 2"/>
    <property type="match status" value="1"/>
</dbReference>
<evidence type="ECO:0000256" key="4">
    <source>
        <dbReference type="PIRSR" id="PIRSR600542-1"/>
    </source>
</evidence>
<feature type="domain" description="Choline/carnitine acyltransferase" evidence="5">
    <location>
        <begin position="14"/>
        <end position="588"/>
    </location>
</feature>
<dbReference type="Pfam" id="PF00755">
    <property type="entry name" value="Carn_acyltransf"/>
    <property type="match status" value="1"/>
</dbReference>
<proteinExistence type="inferred from homology"/>
<dbReference type="Proteomes" id="UP000663828">
    <property type="component" value="Unassembled WGS sequence"/>
</dbReference>